<dbReference type="AlphaFoldDB" id="A0AAN5WCT2"/>
<organism evidence="2 3">
    <name type="scientific">Acinetobacter baumannii</name>
    <dbReference type="NCBI Taxonomy" id="470"/>
    <lineage>
        <taxon>Bacteria</taxon>
        <taxon>Pseudomonadati</taxon>
        <taxon>Pseudomonadota</taxon>
        <taxon>Gammaproteobacteria</taxon>
        <taxon>Moraxellales</taxon>
        <taxon>Moraxellaceae</taxon>
        <taxon>Acinetobacter</taxon>
        <taxon>Acinetobacter calcoaceticus/baumannii complex</taxon>
    </lineage>
</organism>
<comment type="caution">
    <text evidence="2">The sequence shown here is derived from an EMBL/GenBank/DDBJ whole genome shotgun (WGS) entry which is preliminary data.</text>
</comment>
<dbReference type="Proteomes" id="UP000051449">
    <property type="component" value="Unassembled WGS sequence"/>
</dbReference>
<dbReference type="Gene3D" id="6.20.20.10">
    <property type="match status" value="1"/>
</dbReference>
<evidence type="ECO:0000313" key="3">
    <source>
        <dbReference type="Proteomes" id="UP000051449"/>
    </source>
</evidence>
<gene>
    <name evidence="2" type="ORF">APD33_13465</name>
</gene>
<reference evidence="2 3" key="1">
    <citation type="submission" date="2015-10" db="EMBL/GenBank/DDBJ databases">
        <title>The utility of whole genome sequencing in characterizing Acinetobacter epidemiology and analyzing hospital outbreaks.</title>
        <authorList>
            <person name="Ozer E.A."/>
            <person name="Fitzpatrick M.A."/>
            <person name="Hauser A.R."/>
        </authorList>
    </citation>
    <scope>NUCLEOTIDE SEQUENCE [LARGE SCALE GENOMIC DNA]</scope>
    <source>
        <strain evidence="2 3">ABBL072</strain>
    </source>
</reference>
<protein>
    <submittedName>
        <fullName evidence="2">Uncharacterized protein</fullName>
    </submittedName>
</protein>
<evidence type="ECO:0000313" key="2">
    <source>
        <dbReference type="EMBL" id="KQE03618.1"/>
    </source>
</evidence>
<sequence length="62" mass="7052">MAKHDFKTRKAARTEHYFKHVYRNKLVPCTACNGSGWYDSCRPNGDSIPCGSCEGTGKERER</sequence>
<proteinExistence type="predicted"/>
<name>A0AAN5WCT2_ACIBA</name>
<feature type="region of interest" description="Disordered" evidence="1">
    <location>
        <begin position="43"/>
        <end position="62"/>
    </location>
</feature>
<dbReference type="EMBL" id="LLGC01000179">
    <property type="protein sequence ID" value="KQE03618.1"/>
    <property type="molecule type" value="Genomic_DNA"/>
</dbReference>
<accession>A0AAN5WCT2</accession>
<evidence type="ECO:0000256" key="1">
    <source>
        <dbReference type="SAM" id="MobiDB-lite"/>
    </source>
</evidence>
<dbReference type="RefSeq" id="WP_001051922.1">
    <property type="nucleotide sequence ID" value="NZ_CAJHHT010000013.1"/>
</dbReference>